<dbReference type="eggNOG" id="arCOG06162">
    <property type="taxonomic scope" value="Archaea"/>
</dbReference>
<protein>
    <recommendedName>
        <fullName evidence="2">DUF8186 domain-containing protein</fullName>
    </recommendedName>
</protein>
<keyword evidence="1" id="KW-1133">Transmembrane helix</keyword>
<evidence type="ECO:0000313" key="3">
    <source>
        <dbReference type="EMBL" id="AEM58743.1"/>
    </source>
</evidence>
<dbReference type="InterPro" id="IPR058499">
    <property type="entry name" value="DUF8186"/>
</dbReference>
<evidence type="ECO:0000256" key="1">
    <source>
        <dbReference type="SAM" id="Phobius"/>
    </source>
</evidence>
<dbReference type="Pfam" id="PF26589">
    <property type="entry name" value="DUF8186"/>
    <property type="match status" value="1"/>
</dbReference>
<keyword evidence="1" id="KW-0472">Membrane</keyword>
<reference evidence="3 4" key="1">
    <citation type="journal article" date="2011" name="J. Bacteriol.">
        <title>Complete genome sequence of Haloarcula hispanica, a model haloarchaeon for studying genetics, metabolism, and virus-host interaction.</title>
        <authorList>
            <person name="Liu H."/>
            <person name="Wu Z."/>
            <person name="Li M."/>
            <person name="Zhang F."/>
            <person name="Zheng H."/>
            <person name="Han J."/>
            <person name="Liu J."/>
            <person name="Zhou J."/>
            <person name="Wang S."/>
            <person name="Xiang H."/>
        </authorList>
    </citation>
    <scope>NUCLEOTIDE SEQUENCE [LARGE SCALE GENOMIC DNA]</scope>
    <source>
        <strain evidence="4">ATCC 33960 / DSM 4426 / JCM 8911 / NBRC 102182 / NCIMB 2187 / VKM B-1755</strain>
    </source>
</reference>
<evidence type="ECO:0000259" key="2">
    <source>
        <dbReference type="Pfam" id="PF26589"/>
    </source>
</evidence>
<dbReference type="EMBL" id="CP002922">
    <property type="protein sequence ID" value="AEM58743.1"/>
    <property type="molecule type" value="Genomic_DNA"/>
</dbReference>
<proteinExistence type="predicted"/>
<dbReference type="KEGG" id="hhi:HAH_4068"/>
<gene>
    <name evidence="3" type="ordered locus">HAH_4068</name>
</gene>
<dbReference type="HOGENOM" id="CLU_456819_0_0_2"/>
<dbReference type="STRING" id="634497.HAH_4068"/>
<accession>G0HZE8</accession>
<name>G0HZE8_HALHT</name>
<dbReference type="AlphaFoldDB" id="G0HZE8"/>
<keyword evidence="1" id="KW-0812">Transmembrane</keyword>
<evidence type="ECO:0000313" key="4">
    <source>
        <dbReference type="Proteomes" id="UP000005629"/>
    </source>
</evidence>
<organism evidence="3 4">
    <name type="scientific">Haloarcula hispanica (strain ATCC 33960 / DSM 4426 / JCM 8911 / NBRC 102182 / NCIMB 2187 / VKM B-1755)</name>
    <dbReference type="NCBI Taxonomy" id="634497"/>
    <lineage>
        <taxon>Archaea</taxon>
        <taxon>Methanobacteriati</taxon>
        <taxon>Methanobacteriota</taxon>
        <taxon>Stenosarchaea group</taxon>
        <taxon>Halobacteria</taxon>
        <taxon>Halobacteriales</taxon>
        <taxon>Haloarculaceae</taxon>
        <taxon>Haloarcula</taxon>
    </lineage>
</organism>
<feature type="transmembrane region" description="Helical" evidence="1">
    <location>
        <begin position="570"/>
        <end position="590"/>
    </location>
</feature>
<sequence length="597" mass="66017">MHRFAQTTGLILLVVFALSLPAQGSLSGAEERVFLSGDIDKDPDSVSGDLSDGGKTFAKIGDLTFRTSKPQYEISDTKLHEYQRNSLSRLDTNVRHSRTMPQSDQRNTALIKNAHVTLLGIYGGAQPQFSSGSSPMFIGADGTVLNHADYRVPEDIPKDDWCSGKSYDTADWDVDKDGRDEEVYLDGSQTCKKYELHTKMDRWVTVDGKRISGGDTISYSGLSSNSPQQLTVHAEITVRVERITEKYDWDPHGRYGGGPSDGSWDQSQRVDDRYRFDRIQVSDSQEVVVTDAGDIDVEQTVVETEGNTKHLILEIQGPRNGRTVSQSKLEDRKLWSYLAMGSDHSVDGTWRTYSTRQYDSVTLYEPDGDVSTDPSPPHVPQTRLVGMDRKPTVTAVGSSSDKTQVIGHQGYNVDVSQSLHANVKITPRQPVAYERIVITDAKQPVTDLVTIHGQPVPVDVDTRVERRKPSVTIRQVNSGDSLQIHVEDPKTGQPISGRKVNLQGAVPKSPTASGNAVTDANGNVEATRVNAYVQATVDHDDFQSISNGAFYDKSSAERTFIPDVILLSRLHSLVLTLALITPLLFLYGYIRHFGFFE</sequence>
<feature type="domain" description="DUF8186" evidence="2">
    <location>
        <begin position="92"/>
        <end position="289"/>
    </location>
</feature>
<dbReference type="Proteomes" id="UP000005629">
    <property type="component" value="Chromosome II"/>
</dbReference>